<evidence type="ECO:0000259" key="3">
    <source>
        <dbReference type="Pfam" id="PF03781"/>
    </source>
</evidence>
<gene>
    <name evidence="4" type="ORF">N7U62_03030</name>
</gene>
<dbReference type="InterPro" id="IPR005532">
    <property type="entry name" value="SUMF_dom"/>
</dbReference>
<feature type="transmembrane region" description="Helical" evidence="2">
    <location>
        <begin position="227"/>
        <end position="248"/>
    </location>
</feature>
<dbReference type="Pfam" id="PF03781">
    <property type="entry name" value="FGE-sulfatase"/>
    <property type="match status" value="1"/>
</dbReference>
<dbReference type="InterPro" id="IPR051043">
    <property type="entry name" value="Sulfatase_Mod_Factor_Kinase"/>
</dbReference>
<evidence type="ECO:0000256" key="1">
    <source>
        <dbReference type="SAM" id="MobiDB-lite"/>
    </source>
</evidence>
<dbReference type="Gene3D" id="3.90.1580.10">
    <property type="entry name" value="paralog of FGE (formylglycine-generating enzyme)"/>
    <property type="match status" value="1"/>
</dbReference>
<keyword evidence="2" id="KW-0812">Transmembrane</keyword>
<dbReference type="InterPro" id="IPR016187">
    <property type="entry name" value="CTDL_fold"/>
</dbReference>
<proteinExistence type="predicted"/>
<keyword evidence="5" id="KW-1185">Reference proteome</keyword>
<evidence type="ECO:0000256" key="2">
    <source>
        <dbReference type="SAM" id="Phobius"/>
    </source>
</evidence>
<feature type="region of interest" description="Disordered" evidence="1">
    <location>
        <begin position="149"/>
        <end position="184"/>
    </location>
</feature>
<dbReference type="InterPro" id="IPR042095">
    <property type="entry name" value="SUMF_sf"/>
</dbReference>
<name>A0ABT3CPF7_9BACT</name>
<dbReference type="PANTHER" id="PTHR23150">
    <property type="entry name" value="SULFATASE MODIFYING FACTOR 1, 2"/>
    <property type="match status" value="1"/>
</dbReference>
<dbReference type="SUPFAM" id="SSF56436">
    <property type="entry name" value="C-type lectin-like"/>
    <property type="match status" value="1"/>
</dbReference>
<dbReference type="Proteomes" id="UP001300692">
    <property type="component" value="Unassembled WGS sequence"/>
</dbReference>
<protein>
    <submittedName>
        <fullName evidence="4">Formylglycine-generating enzyme family protein</fullName>
    </submittedName>
</protein>
<accession>A0ABT3CPF7</accession>
<feature type="compositionally biased region" description="Polar residues" evidence="1">
    <location>
        <begin position="168"/>
        <end position="177"/>
    </location>
</feature>
<dbReference type="RefSeq" id="WP_264136401.1">
    <property type="nucleotide sequence ID" value="NZ_JAOYOD010000001.1"/>
</dbReference>
<feature type="domain" description="Sulfatase-modifying factor enzyme-like" evidence="3">
    <location>
        <begin position="291"/>
        <end position="536"/>
    </location>
</feature>
<organism evidence="4 5">
    <name type="scientific">Reichenbachiella ulvae</name>
    <dbReference type="NCBI Taxonomy" id="2980104"/>
    <lineage>
        <taxon>Bacteria</taxon>
        <taxon>Pseudomonadati</taxon>
        <taxon>Bacteroidota</taxon>
        <taxon>Cytophagia</taxon>
        <taxon>Cytophagales</taxon>
        <taxon>Reichenbachiellaceae</taxon>
        <taxon>Reichenbachiella</taxon>
    </lineage>
</organism>
<keyword evidence="2" id="KW-1133">Transmembrane helix</keyword>
<sequence>MHNQLTLSTLKNHHDLNSTPKGLIHISPNITYIDAILGKIGKYIEEDFYVNSAENTGQNASIIHYDGENYTLDYSGFAYPHFGVIQTIKRLLKPRYSFFLYQPLLSQNIYALLIVKNTELESFISKDGFWFDQHFARLEDGFDGFSQLNKNTPLPTTEPEARARYQARQEQSNPTDSKTPEKKKSKYPFWSALGFADPVPAGDNDDPAYDFARREYNKKHTHNGMPVAIVLLLLLAIAACGSYMYYIFSVGDGSWAHKMRSWDNWKSESALFQSDVPTQIEEASLEQYVGKMIAVKGGSFEMGSEDEKLRYAIPVHTVTLPDFKIMETEVTFEQWQACVADGACTNQPSDEGWGKQQHPVINISYNDIVDEYIPWLYQKTGYQFELPSEAQWEYAARGGTTSDFVFGEDISCEDANWGHYGNHRSYYDKYCGGNKADRKTMPVKSYGPNAYGLYDMYGNVGEMVNDLYHDSYAGAPADGSAWEAPSAGEIENVDYHSIDVVLRGGDYSSSYHMMKAASRSEIRNSKGNNRSGFRLVLKN</sequence>
<comment type="caution">
    <text evidence="4">The sequence shown here is derived from an EMBL/GenBank/DDBJ whole genome shotgun (WGS) entry which is preliminary data.</text>
</comment>
<dbReference type="EMBL" id="JAOYOD010000001">
    <property type="protein sequence ID" value="MCV9385616.1"/>
    <property type="molecule type" value="Genomic_DNA"/>
</dbReference>
<evidence type="ECO:0000313" key="5">
    <source>
        <dbReference type="Proteomes" id="UP001300692"/>
    </source>
</evidence>
<keyword evidence="2" id="KW-0472">Membrane</keyword>
<evidence type="ECO:0000313" key="4">
    <source>
        <dbReference type="EMBL" id="MCV9385616.1"/>
    </source>
</evidence>
<dbReference type="PANTHER" id="PTHR23150:SF19">
    <property type="entry name" value="FORMYLGLYCINE-GENERATING ENZYME"/>
    <property type="match status" value="1"/>
</dbReference>
<reference evidence="4 5" key="1">
    <citation type="submission" date="2022-10" db="EMBL/GenBank/DDBJ databases">
        <title>Comparative genomics and taxonomic characterization of three novel marine species of genus Reichenbachiella exhibiting antioxidant and polysaccharide degradation activities.</title>
        <authorList>
            <person name="Muhammad N."/>
            <person name="Lee Y.-J."/>
            <person name="Ko J."/>
            <person name="Kim S.-G."/>
        </authorList>
    </citation>
    <scope>NUCLEOTIDE SEQUENCE [LARGE SCALE GENOMIC DNA]</scope>
    <source>
        <strain evidence="4 5">ABR2-5</strain>
    </source>
</reference>